<dbReference type="InterPro" id="IPR050624">
    <property type="entry name" value="HTH-type_Tx_Regulator"/>
</dbReference>
<keyword evidence="3" id="KW-1133">Transmembrane helix</keyword>
<dbReference type="Pfam" id="PF00440">
    <property type="entry name" value="TetR_N"/>
    <property type="match status" value="1"/>
</dbReference>
<dbReference type="Gene3D" id="1.10.357.10">
    <property type="entry name" value="Tetracycline Repressor, domain 2"/>
    <property type="match status" value="1"/>
</dbReference>
<keyword evidence="6" id="KW-1185">Reference proteome</keyword>
<dbReference type="SUPFAM" id="SSF46689">
    <property type="entry name" value="Homeodomain-like"/>
    <property type="match status" value="1"/>
</dbReference>
<dbReference type="EMBL" id="JADBEF010000001">
    <property type="protein sequence ID" value="MBE1561972.1"/>
    <property type="molecule type" value="Genomic_DNA"/>
</dbReference>
<evidence type="ECO:0000256" key="2">
    <source>
        <dbReference type="PROSITE-ProRule" id="PRU00335"/>
    </source>
</evidence>
<evidence type="ECO:0000313" key="6">
    <source>
        <dbReference type="Proteomes" id="UP000661607"/>
    </source>
</evidence>
<gene>
    <name evidence="5" type="ORF">H4W81_004751</name>
</gene>
<keyword evidence="3" id="KW-0812">Transmembrane</keyword>
<feature type="DNA-binding region" description="H-T-H motif" evidence="2">
    <location>
        <begin position="32"/>
        <end position="51"/>
    </location>
</feature>
<dbReference type="InterPro" id="IPR023772">
    <property type="entry name" value="DNA-bd_HTH_TetR-type_CS"/>
</dbReference>
<feature type="domain" description="HTH tetR-type" evidence="4">
    <location>
        <begin position="9"/>
        <end position="69"/>
    </location>
</feature>
<dbReference type="RefSeq" id="WP_318781909.1">
    <property type="nucleotide sequence ID" value="NZ_BAAASY010000030.1"/>
</dbReference>
<feature type="transmembrane region" description="Helical" evidence="3">
    <location>
        <begin position="141"/>
        <end position="163"/>
    </location>
</feature>
<evidence type="ECO:0000259" key="4">
    <source>
        <dbReference type="PROSITE" id="PS50977"/>
    </source>
</evidence>
<comment type="caution">
    <text evidence="5">The sequence shown here is derived from an EMBL/GenBank/DDBJ whole genome shotgun (WGS) entry which is preliminary data.</text>
</comment>
<evidence type="ECO:0000256" key="3">
    <source>
        <dbReference type="SAM" id="Phobius"/>
    </source>
</evidence>
<accession>A0ABR9KK96</accession>
<evidence type="ECO:0000256" key="1">
    <source>
        <dbReference type="ARBA" id="ARBA00023125"/>
    </source>
</evidence>
<dbReference type="InterPro" id="IPR049513">
    <property type="entry name" value="TetR_C_40"/>
</dbReference>
<proteinExistence type="predicted"/>
<dbReference type="InterPro" id="IPR009057">
    <property type="entry name" value="Homeodomain-like_sf"/>
</dbReference>
<sequence>MSRRERRKSRIRQALIDAARAFLARQGMADVSIQELTEAADVGFGSFYNHFGSKEELFNAAIADVLEEHGQLLDELTAEIEDPAEVFAASVRLTGRLVDTHPQIARILTRTGLPYLDSDIGLAPRALRDIRRAMEAGRFRLGNPYVALAGTGGSLLGFLQLWLAHPDLVDEGSPDELAEQLLRMYGMSHEEAHAIAHGPLPEKG</sequence>
<dbReference type="InterPro" id="IPR001647">
    <property type="entry name" value="HTH_TetR"/>
</dbReference>
<dbReference type="PRINTS" id="PR00455">
    <property type="entry name" value="HTHTETR"/>
</dbReference>
<dbReference type="Proteomes" id="UP000661607">
    <property type="component" value="Unassembled WGS sequence"/>
</dbReference>
<evidence type="ECO:0000313" key="5">
    <source>
        <dbReference type="EMBL" id="MBE1561972.1"/>
    </source>
</evidence>
<dbReference type="PROSITE" id="PS50977">
    <property type="entry name" value="HTH_TETR_2"/>
    <property type="match status" value="1"/>
</dbReference>
<dbReference type="PANTHER" id="PTHR43479">
    <property type="entry name" value="ACREF/ENVCD OPERON REPRESSOR-RELATED"/>
    <property type="match status" value="1"/>
</dbReference>
<organism evidence="5 6">
    <name type="scientific">Nonomuraea africana</name>
    <dbReference type="NCBI Taxonomy" id="46171"/>
    <lineage>
        <taxon>Bacteria</taxon>
        <taxon>Bacillati</taxon>
        <taxon>Actinomycetota</taxon>
        <taxon>Actinomycetes</taxon>
        <taxon>Streptosporangiales</taxon>
        <taxon>Streptosporangiaceae</taxon>
        <taxon>Nonomuraea</taxon>
    </lineage>
</organism>
<dbReference type="PANTHER" id="PTHR43479:SF11">
    <property type="entry name" value="ACREF_ENVCD OPERON REPRESSOR-RELATED"/>
    <property type="match status" value="1"/>
</dbReference>
<protein>
    <submittedName>
        <fullName evidence="5">AcrR family transcriptional regulator</fullName>
    </submittedName>
</protein>
<keyword evidence="1 2" id="KW-0238">DNA-binding</keyword>
<reference evidence="5 6" key="1">
    <citation type="submission" date="2020-10" db="EMBL/GenBank/DDBJ databases">
        <title>Sequencing the genomes of 1000 actinobacteria strains.</title>
        <authorList>
            <person name="Klenk H.-P."/>
        </authorList>
    </citation>
    <scope>NUCLEOTIDE SEQUENCE [LARGE SCALE GENOMIC DNA]</scope>
    <source>
        <strain evidence="5 6">DSM 43748</strain>
    </source>
</reference>
<dbReference type="PROSITE" id="PS01081">
    <property type="entry name" value="HTH_TETR_1"/>
    <property type="match status" value="1"/>
</dbReference>
<dbReference type="Pfam" id="PF21306">
    <property type="entry name" value="TetR_C_40"/>
    <property type="match status" value="1"/>
</dbReference>
<keyword evidence="3" id="KW-0472">Membrane</keyword>
<name>A0ABR9KK96_9ACTN</name>